<comment type="caution">
    <text evidence="2">The sequence shown here is derived from an EMBL/GenBank/DDBJ whole genome shotgun (WGS) entry which is preliminary data.</text>
</comment>
<gene>
    <name evidence="2" type="ORF">B296_00006173</name>
</gene>
<dbReference type="Proteomes" id="UP000287651">
    <property type="component" value="Unassembled WGS sequence"/>
</dbReference>
<evidence type="ECO:0000256" key="1">
    <source>
        <dbReference type="SAM" id="MobiDB-lite"/>
    </source>
</evidence>
<proteinExistence type="predicted"/>
<reference evidence="2 3" key="1">
    <citation type="journal article" date="2014" name="Agronomy (Basel)">
        <title>A Draft Genome Sequence for Ensete ventricosum, the Drought-Tolerant Tree Against Hunger.</title>
        <authorList>
            <person name="Harrison J."/>
            <person name="Moore K.A."/>
            <person name="Paszkiewicz K."/>
            <person name="Jones T."/>
            <person name="Grant M."/>
            <person name="Ambacheew D."/>
            <person name="Muzemil S."/>
            <person name="Studholme D.J."/>
        </authorList>
    </citation>
    <scope>NUCLEOTIDE SEQUENCE [LARGE SCALE GENOMIC DNA]</scope>
</reference>
<evidence type="ECO:0000313" key="2">
    <source>
        <dbReference type="EMBL" id="RRT60443.1"/>
    </source>
</evidence>
<dbReference type="AlphaFoldDB" id="A0A426Z938"/>
<feature type="compositionally biased region" description="Polar residues" evidence="1">
    <location>
        <begin position="24"/>
        <end position="33"/>
    </location>
</feature>
<protein>
    <submittedName>
        <fullName evidence="2">Uncharacterized protein</fullName>
    </submittedName>
</protein>
<feature type="region of interest" description="Disordered" evidence="1">
    <location>
        <begin position="15"/>
        <end position="36"/>
    </location>
</feature>
<name>A0A426Z938_ENSVE</name>
<evidence type="ECO:0000313" key="3">
    <source>
        <dbReference type="Proteomes" id="UP000287651"/>
    </source>
</evidence>
<accession>A0A426Z938</accession>
<organism evidence="2 3">
    <name type="scientific">Ensete ventricosum</name>
    <name type="common">Abyssinian banana</name>
    <name type="synonym">Musa ensete</name>
    <dbReference type="NCBI Taxonomy" id="4639"/>
    <lineage>
        <taxon>Eukaryota</taxon>
        <taxon>Viridiplantae</taxon>
        <taxon>Streptophyta</taxon>
        <taxon>Embryophyta</taxon>
        <taxon>Tracheophyta</taxon>
        <taxon>Spermatophyta</taxon>
        <taxon>Magnoliopsida</taxon>
        <taxon>Liliopsida</taxon>
        <taxon>Zingiberales</taxon>
        <taxon>Musaceae</taxon>
        <taxon>Ensete</taxon>
    </lineage>
</organism>
<sequence>MAIVEDVNKMQMAVEGGWRESRRQQPVTRSCSDGSREVQRQGRSWKWLWQRGQQWQGRRQRRLATDGSVMATGKRLGSTGSGAWQRQWWRCRGRQARLRARNARDVVVAVARRRRQGRKGRTRDGKGGYGRGAGALRQQAGEGYRRPAGGSSDKSSALPKAGRRQMRRGGIEVVDDTVVAGRRKIKLRLLSRRRGGDDSDWRQRGWRNAIGSRKQRWCRYASVPKKELPAVASAEALVRVSWVGLRLMSLSVEKSGWRQ</sequence>
<dbReference type="EMBL" id="AMZH03007783">
    <property type="protein sequence ID" value="RRT60443.1"/>
    <property type="molecule type" value="Genomic_DNA"/>
</dbReference>
<feature type="region of interest" description="Disordered" evidence="1">
    <location>
        <begin position="113"/>
        <end position="166"/>
    </location>
</feature>